<accession>A0A2W7NIW8</accession>
<comment type="caution">
    <text evidence="1">The sequence shown here is derived from an EMBL/GenBank/DDBJ whole genome shotgun (WGS) entry which is preliminary data.</text>
</comment>
<evidence type="ECO:0000313" key="1">
    <source>
        <dbReference type="EMBL" id="PZX20401.1"/>
    </source>
</evidence>
<name>A0A2W7NIW8_9BACT</name>
<sequence>MKAAETEKELSGQPDPILRFSSRKLRTNVVAGLLTLPALAPSQINGDSVACVAKVFFAIGEQDYSSGYCPGFSPGSLANRFRAKQFYHNGGKDRNRWWSYKKGAQPFIELFLRKRKAFDQRNIYQKR</sequence>
<reference evidence="1 2" key="1">
    <citation type="submission" date="2018-06" db="EMBL/GenBank/DDBJ databases">
        <title>Genomic Encyclopedia of Archaeal and Bacterial Type Strains, Phase II (KMG-II): from individual species to whole genera.</title>
        <authorList>
            <person name="Goeker M."/>
        </authorList>
    </citation>
    <scope>NUCLEOTIDE SEQUENCE [LARGE SCALE GENOMIC DNA]</scope>
    <source>
        <strain evidence="1 2">DSM 6779</strain>
    </source>
</reference>
<proteinExistence type="predicted"/>
<gene>
    <name evidence="1" type="ORF">LX69_00399</name>
</gene>
<dbReference type="EMBL" id="QKZK01000002">
    <property type="protein sequence ID" value="PZX20401.1"/>
    <property type="molecule type" value="Genomic_DNA"/>
</dbReference>
<organism evidence="1 2">
    <name type="scientific">Breznakibacter xylanolyticus</name>
    <dbReference type="NCBI Taxonomy" id="990"/>
    <lineage>
        <taxon>Bacteria</taxon>
        <taxon>Pseudomonadati</taxon>
        <taxon>Bacteroidota</taxon>
        <taxon>Bacteroidia</taxon>
        <taxon>Marinilabiliales</taxon>
        <taxon>Marinilabiliaceae</taxon>
        <taxon>Breznakibacter</taxon>
    </lineage>
</organism>
<dbReference type="AlphaFoldDB" id="A0A2W7NIW8"/>
<keyword evidence="2" id="KW-1185">Reference proteome</keyword>
<dbReference type="Proteomes" id="UP000249239">
    <property type="component" value="Unassembled WGS sequence"/>
</dbReference>
<protein>
    <submittedName>
        <fullName evidence="1">Uncharacterized protein</fullName>
    </submittedName>
</protein>
<evidence type="ECO:0000313" key="2">
    <source>
        <dbReference type="Proteomes" id="UP000249239"/>
    </source>
</evidence>